<dbReference type="GO" id="GO:0005666">
    <property type="term" value="C:RNA polymerase III complex"/>
    <property type="evidence" value="ECO:0007669"/>
    <property type="project" value="TreeGrafter"/>
</dbReference>
<evidence type="ECO:0000313" key="3">
    <source>
        <dbReference type="Proteomes" id="UP000827549"/>
    </source>
</evidence>
<dbReference type="PANTHER" id="PTHR12069">
    <property type="entry name" value="DNA-DIRECTED RNA POLYMERASES III 80 KDA POLYPEPTIDE RNA POLYMERASE III SUBUNIT 5"/>
    <property type="match status" value="1"/>
</dbReference>
<feature type="compositionally biased region" description="Basic and acidic residues" evidence="1">
    <location>
        <begin position="286"/>
        <end position="332"/>
    </location>
</feature>
<organism evidence="2 3">
    <name type="scientific">Vanrija pseudolonga</name>
    <dbReference type="NCBI Taxonomy" id="143232"/>
    <lineage>
        <taxon>Eukaryota</taxon>
        <taxon>Fungi</taxon>
        <taxon>Dikarya</taxon>
        <taxon>Basidiomycota</taxon>
        <taxon>Agaricomycotina</taxon>
        <taxon>Tremellomycetes</taxon>
        <taxon>Trichosporonales</taxon>
        <taxon>Trichosporonaceae</taxon>
        <taxon>Vanrija</taxon>
    </lineage>
</organism>
<feature type="compositionally biased region" description="Basic and acidic residues" evidence="1">
    <location>
        <begin position="211"/>
        <end position="236"/>
    </location>
</feature>
<accession>A0AAF0Y2E7</accession>
<dbReference type="EMBL" id="CP086715">
    <property type="protein sequence ID" value="WOO78835.1"/>
    <property type="molecule type" value="Genomic_DNA"/>
</dbReference>
<keyword evidence="3" id="KW-1185">Reference proteome</keyword>
<dbReference type="RefSeq" id="XP_062624867.1">
    <property type="nucleotide sequence ID" value="XM_062768883.1"/>
</dbReference>
<feature type="region of interest" description="Disordered" evidence="1">
    <location>
        <begin position="286"/>
        <end position="343"/>
    </location>
</feature>
<dbReference type="PANTHER" id="PTHR12069:SF0">
    <property type="entry name" value="DNA-DIRECTED RNA POLYMERASE III SUBUNIT RPC5"/>
    <property type="match status" value="1"/>
</dbReference>
<gene>
    <name evidence="2" type="primary">Polr3e</name>
    <name evidence="2" type="ORF">LOC62_02G002374</name>
</gene>
<evidence type="ECO:0000313" key="2">
    <source>
        <dbReference type="EMBL" id="WOO78835.1"/>
    </source>
</evidence>
<dbReference type="InterPro" id="IPR006886">
    <property type="entry name" value="RNA_pol_III_Rpc5"/>
</dbReference>
<name>A0AAF0Y2E7_9TREE</name>
<feature type="region of interest" description="Disordered" evidence="1">
    <location>
        <begin position="60"/>
        <end position="119"/>
    </location>
</feature>
<proteinExistence type="predicted"/>
<dbReference type="Proteomes" id="UP000827549">
    <property type="component" value="Chromosome 2"/>
</dbReference>
<dbReference type="Pfam" id="PF04801">
    <property type="entry name" value="RPC5"/>
    <property type="match status" value="1"/>
</dbReference>
<feature type="region of interest" description="Disordered" evidence="1">
    <location>
        <begin position="210"/>
        <end position="236"/>
    </location>
</feature>
<keyword evidence="2" id="KW-0240">DNA-directed RNA polymerase</keyword>
<keyword evidence="2" id="KW-0804">Transcription</keyword>
<dbReference type="AlphaFoldDB" id="A0AAF0Y2E7"/>
<dbReference type="GeneID" id="87805622"/>
<evidence type="ECO:0000256" key="1">
    <source>
        <dbReference type="SAM" id="MobiDB-lite"/>
    </source>
</evidence>
<reference evidence="2" key="1">
    <citation type="submission" date="2023-10" db="EMBL/GenBank/DDBJ databases">
        <authorList>
            <person name="Noh H."/>
        </authorList>
    </citation>
    <scope>NUCLEOTIDE SEQUENCE</scope>
    <source>
        <strain evidence="2">DUCC4014</strain>
    </source>
</reference>
<sequence length="390" mass="44284">MKMLCLANLHCREIFEPSSTSVVTQLVDNFDPHPLDSNLTSPAMSRVARGEFTEVADSILESPEGSEYGGDTIPAEADAGARDAPGPSSMYVPPRRDPRPGSPVLPDLQSRPFPPDLDMDDAEEDEIVARLPVYLSTAINPALQMFQYPLQHRSLSVPQWAADRGKRITARMKEGVGRVEIEIPVDADPKVWREERAKELDFVPDVANGHAEVDGGYRRPEERERRAKKDKEPKWGDKMRLRSEAVPVSSAATYFSGIIHDGALHLHPVSRVSQFRTALNYFDDHDIRNRGGTVRREDDEEKKKAAARREPQPKSIDEEKNDGSGSLKDFRNKMWSTQQREEEDKWVPYEFHEGAEDEKVIESLEQLLLPEDRREMLECKSRGLDFLNRE</sequence>
<protein>
    <submittedName>
        <fullName evidence="2">DNA-directed RNA polymerase III subunit RPC5</fullName>
    </submittedName>
</protein>
<dbReference type="GO" id="GO:0042797">
    <property type="term" value="P:tRNA transcription by RNA polymerase III"/>
    <property type="evidence" value="ECO:0007669"/>
    <property type="project" value="TreeGrafter"/>
</dbReference>